<keyword evidence="2" id="KW-1185">Reference proteome</keyword>
<dbReference type="GO" id="GO:0010960">
    <property type="term" value="P:magnesium ion homeostasis"/>
    <property type="evidence" value="ECO:0007669"/>
    <property type="project" value="InterPro"/>
</dbReference>
<sequence>MVSRVAVAEWREAWVWDVGREWGCVGHTLPAMVTHDHNDLKMEEQNIICGALELHKKTVGEVMTKLEDVYMLSVDRNLDFDTINEIMQQAFNVFQLFMTNSLSLGNRSIFRD</sequence>
<dbReference type="OrthoDB" id="5984008at2759"/>
<dbReference type="PANTHER" id="PTHR12064:SF94">
    <property type="entry name" value="UNEXTENDED PROTEIN"/>
    <property type="match status" value="1"/>
</dbReference>
<dbReference type="GO" id="GO:0005886">
    <property type="term" value="C:plasma membrane"/>
    <property type="evidence" value="ECO:0007669"/>
    <property type="project" value="TreeGrafter"/>
</dbReference>
<organism evidence="1 2">
    <name type="scientific">Portunus trituberculatus</name>
    <name type="common">Swimming crab</name>
    <name type="synonym">Neptunus trituberculatus</name>
    <dbReference type="NCBI Taxonomy" id="210409"/>
    <lineage>
        <taxon>Eukaryota</taxon>
        <taxon>Metazoa</taxon>
        <taxon>Ecdysozoa</taxon>
        <taxon>Arthropoda</taxon>
        <taxon>Crustacea</taxon>
        <taxon>Multicrustacea</taxon>
        <taxon>Malacostraca</taxon>
        <taxon>Eumalacostraca</taxon>
        <taxon>Eucarida</taxon>
        <taxon>Decapoda</taxon>
        <taxon>Pleocyemata</taxon>
        <taxon>Brachyura</taxon>
        <taxon>Eubrachyura</taxon>
        <taxon>Portunoidea</taxon>
        <taxon>Portunidae</taxon>
        <taxon>Portuninae</taxon>
        <taxon>Portunus</taxon>
    </lineage>
</organism>
<accession>A0A5B7I1S2</accession>
<dbReference type="InterPro" id="IPR045095">
    <property type="entry name" value="ACDP"/>
</dbReference>
<dbReference type="GO" id="GO:0022857">
    <property type="term" value="F:transmembrane transporter activity"/>
    <property type="evidence" value="ECO:0007669"/>
    <property type="project" value="TreeGrafter"/>
</dbReference>
<gene>
    <name evidence="1" type="primary">CNNM4</name>
    <name evidence="1" type="ORF">E2C01_070316</name>
</gene>
<dbReference type="AlphaFoldDB" id="A0A5B7I1S2"/>
<protein>
    <submittedName>
        <fullName evidence="1">Metal transporter CNNM4</fullName>
    </submittedName>
</protein>
<dbReference type="Proteomes" id="UP000324222">
    <property type="component" value="Unassembled WGS sequence"/>
</dbReference>
<dbReference type="InterPro" id="IPR046342">
    <property type="entry name" value="CBS_dom_sf"/>
</dbReference>
<proteinExistence type="predicted"/>
<dbReference type="Gene3D" id="3.10.580.10">
    <property type="entry name" value="CBS-domain"/>
    <property type="match status" value="1"/>
</dbReference>
<evidence type="ECO:0000313" key="1">
    <source>
        <dbReference type="EMBL" id="MPC75916.1"/>
    </source>
</evidence>
<dbReference type="PANTHER" id="PTHR12064">
    <property type="entry name" value="METAL TRANSPORTER CNNM"/>
    <property type="match status" value="1"/>
</dbReference>
<reference evidence="1 2" key="1">
    <citation type="submission" date="2019-05" db="EMBL/GenBank/DDBJ databases">
        <title>Another draft genome of Portunus trituberculatus and its Hox gene families provides insights of decapod evolution.</title>
        <authorList>
            <person name="Jeong J.-H."/>
            <person name="Song I."/>
            <person name="Kim S."/>
            <person name="Choi T."/>
            <person name="Kim D."/>
            <person name="Ryu S."/>
            <person name="Kim W."/>
        </authorList>
    </citation>
    <scope>NUCLEOTIDE SEQUENCE [LARGE SCALE GENOMIC DNA]</scope>
    <source>
        <tissue evidence="1">Muscle</tissue>
    </source>
</reference>
<dbReference type="EMBL" id="VSRR010042164">
    <property type="protein sequence ID" value="MPC75916.1"/>
    <property type="molecule type" value="Genomic_DNA"/>
</dbReference>
<comment type="caution">
    <text evidence="1">The sequence shown here is derived from an EMBL/GenBank/DDBJ whole genome shotgun (WGS) entry which is preliminary data.</text>
</comment>
<evidence type="ECO:0000313" key="2">
    <source>
        <dbReference type="Proteomes" id="UP000324222"/>
    </source>
</evidence>
<name>A0A5B7I1S2_PORTR</name>